<reference evidence="1" key="1">
    <citation type="submission" date="2014-11" db="EMBL/GenBank/DDBJ databases">
        <authorList>
            <person name="Amaro Gonzalez C."/>
        </authorList>
    </citation>
    <scope>NUCLEOTIDE SEQUENCE</scope>
</reference>
<sequence>MLAFQILPLHCIRLSTSKFKLKTKLK</sequence>
<name>A0A0E9S2Q6_ANGAN</name>
<organism evidence="1">
    <name type="scientific">Anguilla anguilla</name>
    <name type="common">European freshwater eel</name>
    <name type="synonym">Muraena anguilla</name>
    <dbReference type="NCBI Taxonomy" id="7936"/>
    <lineage>
        <taxon>Eukaryota</taxon>
        <taxon>Metazoa</taxon>
        <taxon>Chordata</taxon>
        <taxon>Craniata</taxon>
        <taxon>Vertebrata</taxon>
        <taxon>Euteleostomi</taxon>
        <taxon>Actinopterygii</taxon>
        <taxon>Neopterygii</taxon>
        <taxon>Teleostei</taxon>
        <taxon>Anguilliformes</taxon>
        <taxon>Anguillidae</taxon>
        <taxon>Anguilla</taxon>
    </lineage>
</organism>
<reference evidence="1" key="2">
    <citation type="journal article" date="2015" name="Fish Shellfish Immunol.">
        <title>Early steps in the European eel (Anguilla anguilla)-Vibrio vulnificus interaction in the gills: Role of the RtxA13 toxin.</title>
        <authorList>
            <person name="Callol A."/>
            <person name="Pajuelo D."/>
            <person name="Ebbesson L."/>
            <person name="Teles M."/>
            <person name="MacKenzie S."/>
            <person name="Amaro C."/>
        </authorList>
    </citation>
    <scope>NUCLEOTIDE SEQUENCE</scope>
</reference>
<accession>A0A0E9S2Q6</accession>
<dbReference type="EMBL" id="GBXM01072863">
    <property type="protein sequence ID" value="JAH35714.1"/>
    <property type="molecule type" value="Transcribed_RNA"/>
</dbReference>
<proteinExistence type="predicted"/>
<evidence type="ECO:0000313" key="1">
    <source>
        <dbReference type="EMBL" id="JAH35714.1"/>
    </source>
</evidence>
<dbReference type="AlphaFoldDB" id="A0A0E9S2Q6"/>
<protein>
    <submittedName>
        <fullName evidence="1">Uncharacterized protein</fullName>
    </submittedName>
</protein>